<gene>
    <name evidence="2" type="ORF">HYPSUDRAFT_200932</name>
</gene>
<feature type="region of interest" description="Disordered" evidence="1">
    <location>
        <begin position="25"/>
        <end position="57"/>
    </location>
</feature>
<keyword evidence="3" id="KW-1185">Reference proteome</keyword>
<dbReference type="STRING" id="945553.A0A0D2NZP4"/>
<dbReference type="AlphaFoldDB" id="A0A0D2NZP4"/>
<feature type="compositionally biased region" description="Low complexity" evidence="1">
    <location>
        <begin position="25"/>
        <end position="39"/>
    </location>
</feature>
<dbReference type="Proteomes" id="UP000054270">
    <property type="component" value="Unassembled WGS sequence"/>
</dbReference>
<accession>A0A0D2NZP4</accession>
<dbReference type="OrthoDB" id="10251412at2759"/>
<name>A0A0D2NZP4_HYPSF</name>
<organism evidence="2 3">
    <name type="scientific">Hypholoma sublateritium (strain FD-334 SS-4)</name>
    <dbReference type="NCBI Taxonomy" id="945553"/>
    <lineage>
        <taxon>Eukaryota</taxon>
        <taxon>Fungi</taxon>
        <taxon>Dikarya</taxon>
        <taxon>Basidiomycota</taxon>
        <taxon>Agaricomycotina</taxon>
        <taxon>Agaricomycetes</taxon>
        <taxon>Agaricomycetidae</taxon>
        <taxon>Agaricales</taxon>
        <taxon>Agaricineae</taxon>
        <taxon>Strophariaceae</taxon>
        <taxon>Hypholoma</taxon>
    </lineage>
</organism>
<feature type="compositionally biased region" description="Low complexity" evidence="1">
    <location>
        <begin position="46"/>
        <end position="57"/>
    </location>
</feature>
<sequence>MATDTRWSEIKPLNFASSATSLLSGATSPTLASSNGAASPSPPTLSGPSTPTPASAALDKDKFGAANSAYLLPPPDPSLTKVKRSDKRTLAALAKKFEDGLRDDELSREFKDVHVFLLLDLLKNKSQNEAAAYF</sequence>
<dbReference type="EMBL" id="KN817539">
    <property type="protein sequence ID" value="KJA24129.1"/>
    <property type="molecule type" value="Genomic_DNA"/>
</dbReference>
<protein>
    <submittedName>
        <fullName evidence="2">Uncharacterized protein</fullName>
    </submittedName>
</protein>
<evidence type="ECO:0000313" key="2">
    <source>
        <dbReference type="EMBL" id="KJA24129.1"/>
    </source>
</evidence>
<evidence type="ECO:0000256" key="1">
    <source>
        <dbReference type="SAM" id="MobiDB-lite"/>
    </source>
</evidence>
<evidence type="ECO:0000313" key="3">
    <source>
        <dbReference type="Proteomes" id="UP000054270"/>
    </source>
</evidence>
<reference evidence="3" key="1">
    <citation type="submission" date="2014-04" db="EMBL/GenBank/DDBJ databases">
        <title>Evolutionary Origins and Diversification of the Mycorrhizal Mutualists.</title>
        <authorList>
            <consortium name="DOE Joint Genome Institute"/>
            <consortium name="Mycorrhizal Genomics Consortium"/>
            <person name="Kohler A."/>
            <person name="Kuo A."/>
            <person name="Nagy L.G."/>
            <person name="Floudas D."/>
            <person name="Copeland A."/>
            <person name="Barry K.W."/>
            <person name="Cichocki N."/>
            <person name="Veneault-Fourrey C."/>
            <person name="LaButti K."/>
            <person name="Lindquist E.A."/>
            <person name="Lipzen A."/>
            <person name="Lundell T."/>
            <person name="Morin E."/>
            <person name="Murat C."/>
            <person name="Riley R."/>
            <person name="Ohm R."/>
            <person name="Sun H."/>
            <person name="Tunlid A."/>
            <person name="Henrissat B."/>
            <person name="Grigoriev I.V."/>
            <person name="Hibbett D.S."/>
            <person name="Martin F."/>
        </authorList>
    </citation>
    <scope>NUCLEOTIDE SEQUENCE [LARGE SCALE GENOMIC DNA]</scope>
    <source>
        <strain evidence="3">FD-334 SS-4</strain>
    </source>
</reference>
<proteinExistence type="predicted"/>